<protein>
    <submittedName>
        <fullName evidence="1">Uncharacterized protein</fullName>
    </submittedName>
</protein>
<sequence>MTYVALAEAAPSLGITSPVEVRDPLFHQGVEGLTPVRRL</sequence>
<proteinExistence type="predicted"/>
<accession>A0A7W8B344</accession>
<reference evidence="1 2" key="1">
    <citation type="submission" date="2020-08" db="EMBL/GenBank/DDBJ databases">
        <title>Genomic Encyclopedia of Type Strains, Phase III (KMG-III): the genomes of soil and plant-associated and newly described type strains.</title>
        <authorList>
            <person name="Whitman W."/>
        </authorList>
    </citation>
    <scope>NUCLEOTIDE SEQUENCE [LARGE SCALE GENOMIC DNA]</scope>
    <source>
        <strain evidence="1 2">CECT 3146</strain>
    </source>
</reference>
<dbReference type="AlphaFoldDB" id="A0A7W8B344"/>
<organism evidence="1 2">
    <name type="scientific">Streptomyces spectabilis</name>
    <dbReference type="NCBI Taxonomy" id="68270"/>
    <lineage>
        <taxon>Bacteria</taxon>
        <taxon>Bacillati</taxon>
        <taxon>Actinomycetota</taxon>
        <taxon>Actinomycetes</taxon>
        <taxon>Kitasatosporales</taxon>
        <taxon>Streptomycetaceae</taxon>
        <taxon>Streptomyces</taxon>
    </lineage>
</organism>
<dbReference type="Proteomes" id="UP000549009">
    <property type="component" value="Unassembled WGS sequence"/>
</dbReference>
<gene>
    <name evidence="1" type="ORF">FHS40_008586</name>
</gene>
<comment type="caution">
    <text evidence="1">The sequence shown here is derived from an EMBL/GenBank/DDBJ whole genome shotgun (WGS) entry which is preliminary data.</text>
</comment>
<evidence type="ECO:0000313" key="1">
    <source>
        <dbReference type="EMBL" id="MBB5109458.1"/>
    </source>
</evidence>
<dbReference type="EMBL" id="JACHJD010000028">
    <property type="protein sequence ID" value="MBB5109458.1"/>
    <property type="molecule type" value="Genomic_DNA"/>
</dbReference>
<name>A0A7W8B344_STRST</name>
<keyword evidence="2" id="KW-1185">Reference proteome</keyword>
<evidence type="ECO:0000313" key="2">
    <source>
        <dbReference type="Proteomes" id="UP000549009"/>
    </source>
</evidence>